<organism evidence="2">
    <name type="scientific">freshwater metagenome</name>
    <dbReference type="NCBI Taxonomy" id="449393"/>
    <lineage>
        <taxon>unclassified sequences</taxon>
        <taxon>metagenomes</taxon>
        <taxon>ecological metagenomes</taxon>
    </lineage>
</organism>
<feature type="region of interest" description="Disordered" evidence="1">
    <location>
        <begin position="149"/>
        <end position="204"/>
    </location>
</feature>
<evidence type="ECO:0000256" key="1">
    <source>
        <dbReference type="SAM" id="MobiDB-lite"/>
    </source>
</evidence>
<dbReference type="EMBL" id="CAFBLX010000388">
    <property type="protein sequence ID" value="CAB4923549.1"/>
    <property type="molecule type" value="Genomic_DNA"/>
</dbReference>
<feature type="compositionally biased region" description="Basic and acidic residues" evidence="1">
    <location>
        <begin position="158"/>
        <end position="178"/>
    </location>
</feature>
<feature type="compositionally biased region" description="Basic and acidic residues" evidence="1">
    <location>
        <begin position="75"/>
        <end position="111"/>
    </location>
</feature>
<sequence length="231" mass="26172">MVDLHRRCIVRSSRPCRARRATCCCARRCVRRVRCHHAGTTTLASGHRGLGGHRGPTRCRRDSVHASARASRQRGLPDPHLGFDGHTQGRECHPSRTRADGDQRRRAIRRDEQFARAARGLARIRRVHPGDSGRLRCGRNARRRAGRCLRRAGPGAVTDRRENHPSGDVADRPGDTRPRRPPRYRRLRRRRRRMPADPARPIRLLGTGDAGRLWTDRVNSTGNTVCADGDR</sequence>
<accession>A0A6J7HYT9</accession>
<reference evidence="2" key="1">
    <citation type="submission" date="2020-05" db="EMBL/GenBank/DDBJ databases">
        <authorList>
            <person name="Chiriac C."/>
            <person name="Salcher M."/>
            <person name="Ghai R."/>
            <person name="Kavagutti S V."/>
        </authorList>
    </citation>
    <scope>NUCLEOTIDE SEQUENCE</scope>
</reference>
<name>A0A6J7HYT9_9ZZZZ</name>
<gene>
    <name evidence="2" type="ORF">UFOPK3472_03705</name>
</gene>
<feature type="region of interest" description="Disordered" evidence="1">
    <location>
        <begin position="46"/>
        <end position="111"/>
    </location>
</feature>
<proteinExistence type="predicted"/>
<evidence type="ECO:0000313" key="2">
    <source>
        <dbReference type="EMBL" id="CAB4923549.1"/>
    </source>
</evidence>
<feature type="compositionally biased region" description="Basic residues" evidence="1">
    <location>
        <begin position="179"/>
        <end position="193"/>
    </location>
</feature>
<dbReference type="AlphaFoldDB" id="A0A6J7HYT9"/>
<protein>
    <submittedName>
        <fullName evidence="2">Unannotated protein</fullName>
    </submittedName>
</protein>